<dbReference type="OrthoDB" id="2186602at2759"/>
<organism evidence="7 8">
    <name type="scientific">Smittium mucronatum</name>
    <dbReference type="NCBI Taxonomy" id="133383"/>
    <lineage>
        <taxon>Eukaryota</taxon>
        <taxon>Fungi</taxon>
        <taxon>Fungi incertae sedis</taxon>
        <taxon>Zoopagomycota</taxon>
        <taxon>Kickxellomycotina</taxon>
        <taxon>Harpellomycetes</taxon>
        <taxon>Harpellales</taxon>
        <taxon>Legeriomycetaceae</taxon>
        <taxon>Smittium</taxon>
    </lineage>
</organism>
<dbReference type="GO" id="GO:0000993">
    <property type="term" value="F:RNA polymerase II complex binding"/>
    <property type="evidence" value="ECO:0007669"/>
    <property type="project" value="TreeGrafter"/>
</dbReference>
<evidence type="ECO:0000313" key="8">
    <source>
        <dbReference type="Proteomes" id="UP000187455"/>
    </source>
</evidence>
<dbReference type="GO" id="GO:0032968">
    <property type="term" value="P:positive regulation of transcription elongation by RNA polymerase II"/>
    <property type="evidence" value="ECO:0007669"/>
    <property type="project" value="TreeGrafter"/>
</dbReference>
<dbReference type="GO" id="GO:0006368">
    <property type="term" value="P:transcription elongation by RNA polymerase II"/>
    <property type="evidence" value="ECO:0007669"/>
    <property type="project" value="InterPro"/>
</dbReference>
<dbReference type="Gene3D" id="3.40.50.11990">
    <property type="entry name" value="RNA polymerase II accessory factor, Cdc73 C-terminal domain"/>
    <property type="match status" value="2"/>
</dbReference>
<dbReference type="InterPro" id="IPR031336">
    <property type="entry name" value="CDC73_C"/>
</dbReference>
<comment type="similarity">
    <text evidence="2">Belongs to the CDC73 family.</text>
</comment>
<feature type="compositionally biased region" description="Low complexity" evidence="5">
    <location>
        <begin position="201"/>
        <end position="212"/>
    </location>
</feature>
<dbReference type="PANTHER" id="PTHR12466:SF8">
    <property type="entry name" value="PARAFIBROMIN"/>
    <property type="match status" value="1"/>
</dbReference>
<dbReference type="GO" id="GO:0051301">
    <property type="term" value="P:cell division"/>
    <property type="evidence" value="ECO:0007669"/>
    <property type="project" value="UniProtKB-KW"/>
</dbReference>
<name>A0A1R0H1R0_9FUNG</name>
<protein>
    <submittedName>
        <fullName evidence="7">Cell division control protein 73</fullName>
    </submittedName>
</protein>
<feature type="domain" description="Cell division control protein 73 C-terminal" evidence="6">
    <location>
        <begin position="258"/>
        <end position="333"/>
    </location>
</feature>
<keyword evidence="3" id="KW-0804">Transcription</keyword>
<accession>A0A1R0H1R0</accession>
<reference evidence="7 8" key="1">
    <citation type="journal article" date="2016" name="Mol. Biol. Evol.">
        <title>Genome-Wide Survey of Gut Fungi (Harpellales) Reveals the First Horizontally Transferred Ubiquitin Gene from a Mosquito Host.</title>
        <authorList>
            <person name="Wang Y."/>
            <person name="White M.M."/>
            <person name="Kvist S."/>
            <person name="Moncalvo J.M."/>
        </authorList>
    </citation>
    <scope>NUCLEOTIDE SEQUENCE [LARGE SCALE GENOMIC DNA]</scope>
    <source>
        <strain evidence="7 8">ALG-7-W6</strain>
    </source>
</reference>
<sequence>MVNENSDILEDGPNPIHELRALIIKKKKYILLDENKIETSNFIHCKFVNLGGSLFDPNVPTNYYHGPKPQDFYSLIAILFFWFHRDAGYYSYLKSAQDAKLSAVSFTCRTDLIDFLSGNKDSSPNLKSPEEIEKILSEKDSLIDDIDSEQIKNTQSEILKQERLIISNNSIISSNKSFKHVIDIADNILKRVLETNTMHIPSDPSLSGPSSDFANTDPKSSKRIKKRAAVPIIIVPAAATSLINMYNVTEFLRDQKKNIVCVFTVGASWQFSNWHWSSPKEVFENCLGLYPKYVDEKIKDSVKGWNIYPVNIERHKRHTDKAITIELWKHIEKYISLKKPWLTASNP</sequence>
<evidence type="ECO:0000313" key="7">
    <source>
        <dbReference type="EMBL" id="OLY83072.1"/>
    </source>
</evidence>
<evidence type="ECO:0000256" key="3">
    <source>
        <dbReference type="ARBA" id="ARBA00023163"/>
    </source>
</evidence>
<keyword evidence="7" id="KW-0131">Cell cycle</keyword>
<comment type="subcellular location">
    <subcellularLocation>
        <location evidence="1">Nucleus</location>
    </subcellularLocation>
</comment>
<dbReference type="InterPro" id="IPR007852">
    <property type="entry name" value="Cdc73/Parafibromin"/>
</dbReference>
<evidence type="ECO:0000256" key="4">
    <source>
        <dbReference type="ARBA" id="ARBA00023242"/>
    </source>
</evidence>
<dbReference type="PANTHER" id="PTHR12466">
    <property type="entry name" value="CDC73 DOMAIN PROTEIN"/>
    <property type="match status" value="1"/>
</dbReference>
<keyword evidence="7" id="KW-0132">Cell division</keyword>
<keyword evidence="4" id="KW-0539">Nucleus</keyword>
<evidence type="ECO:0000256" key="2">
    <source>
        <dbReference type="ARBA" id="ARBA00010427"/>
    </source>
</evidence>
<comment type="caution">
    <text evidence="7">The sequence shown here is derived from an EMBL/GenBank/DDBJ whole genome shotgun (WGS) entry which is preliminary data.</text>
</comment>
<proteinExistence type="inferred from homology"/>
<keyword evidence="8" id="KW-1185">Reference proteome</keyword>
<dbReference type="AlphaFoldDB" id="A0A1R0H1R0"/>
<gene>
    <name evidence="7" type="ORF">AYI68_g2802</name>
</gene>
<dbReference type="STRING" id="133383.A0A1R0H1R0"/>
<dbReference type="Proteomes" id="UP000187455">
    <property type="component" value="Unassembled WGS sequence"/>
</dbReference>
<feature type="region of interest" description="Disordered" evidence="5">
    <location>
        <begin position="200"/>
        <end position="220"/>
    </location>
</feature>
<evidence type="ECO:0000256" key="5">
    <source>
        <dbReference type="SAM" id="MobiDB-lite"/>
    </source>
</evidence>
<dbReference type="InterPro" id="IPR038103">
    <property type="entry name" value="CDC73_C_sf"/>
</dbReference>
<dbReference type="GO" id="GO:0016593">
    <property type="term" value="C:Cdc73/Paf1 complex"/>
    <property type="evidence" value="ECO:0007669"/>
    <property type="project" value="InterPro"/>
</dbReference>
<dbReference type="Pfam" id="PF05179">
    <property type="entry name" value="CDC73_C"/>
    <property type="match status" value="1"/>
</dbReference>
<evidence type="ECO:0000259" key="6">
    <source>
        <dbReference type="Pfam" id="PF05179"/>
    </source>
</evidence>
<evidence type="ECO:0000256" key="1">
    <source>
        <dbReference type="ARBA" id="ARBA00004123"/>
    </source>
</evidence>
<dbReference type="EMBL" id="LSSL01001090">
    <property type="protein sequence ID" value="OLY83072.1"/>
    <property type="molecule type" value="Genomic_DNA"/>
</dbReference>